<dbReference type="SUPFAM" id="SSF53474">
    <property type="entry name" value="alpha/beta-Hydrolases"/>
    <property type="match status" value="2"/>
</dbReference>
<sequence length="566" mass="64835">MRLMDYVKTNQDKKLSQLPLNEVDLAVLIELSYLPVDDLIPQSKEVNQALSLSGLTKAYHAKEIGNLDLIQKTREDLFREVMTAPRYQSLLFYAFTGESSQSQRLQFAAYAMEWEGHHLVVMRGTDGQIVGWQEDFNLAAQEAMPSQGLGVSYLKDLLQTNPYNYTLIGHSKGGNLVIEAALHQPSSLQDRIDRIYSFDGPGLIEESLKDPGYQRIKDRIRVYMPQDSRVGIILGDWEAVQVVKSSGFSYLQHLLSLWEVADQQFVRVSSLTLASQVSAQALDLWLAWQSPQAIQQFFEQVFALIYQTGFDRWEEVSMDLGTFLTALSQEIRQLEVKDRRFLLSMVEDLFLIKEQVSCQYLAHDQKRQPLWWRTRWYWQRMASIHPSFHLILSSLLALSGIGLLYFQPGSQWISQAVLTLLFLLKGGLNYLPNQPVQQDRSYRRHFLQLGFLLVGGCGLVTLIQGKLLDTYFLSLLLALASAWWLARNAYYAHTEGLFSWNSLILGIAQAILAWQNLTQASGIFGPAILLGIGLWLEAVTVIYYYVKRLEKQALYQFVHQHLRKIH</sequence>
<feature type="transmembrane region" description="Helical" evidence="1">
    <location>
        <begin position="388"/>
        <end position="406"/>
    </location>
</feature>
<dbReference type="EMBL" id="JASOOE010000007">
    <property type="protein sequence ID" value="MDK7187257.1"/>
    <property type="molecule type" value="Genomic_DNA"/>
</dbReference>
<keyword evidence="1" id="KW-0812">Transmembrane</keyword>
<feature type="transmembrane region" description="Helical" evidence="1">
    <location>
        <begin position="470"/>
        <end position="486"/>
    </location>
</feature>
<reference evidence="2" key="1">
    <citation type="submission" date="2023-05" db="EMBL/GenBank/DDBJ databases">
        <title>Cataloging the Phylogenetic Diversity of Human Bladder Bacteria.</title>
        <authorList>
            <person name="Du J."/>
        </authorList>
    </citation>
    <scope>NUCLEOTIDE SEQUENCE</scope>
    <source>
        <strain evidence="2">UMB1231</strain>
    </source>
</reference>
<feature type="transmembrane region" description="Helical" evidence="1">
    <location>
        <begin position="498"/>
        <end position="517"/>
    </location>
</feature>
<evidence type="ECO:0000256" key="1">
    <source>
        <dbReference type="SAM" id="Phobius"/>
    </source>
</evidence>
<evidence type="ECO:0000313" key="2">
    <source>
        <dbReference type="EMBL" id="MDK7187257.1"/>
    </source>
</evidence>
<dbReference type="InterPro" id="IPR024499">
    <property type="entry name" value="Mbeg1-like"/>
</dbReference>
<accession>A0AAJ1Q658</accession>
<organism evidence="2 3">
    <name type="scientific">Facklamia hominis</name>
    <dbReference type="NCBI Taxonomy" id="178214"/>
    <lineage>
        <taxon>Bacteria</taxon>
        <taxon>Bacillati</taxon>
        <taxon>Bacillota</taxon>
        <taxon>Bacilli</taxon>
        <taxon>Lactobacillales</taxon>
        <taxon>Aerococcaceae</taxon>
        <taxon>Facklamia</taxon>
    </lineage>
</organism>
<feature type="transmembrane region" description="Helical" evidence="1">
    <location>
        <begin position="445"/>
        <end position="464"/>
    </location>
</feature>
<gene>
    <name evidence="2" type="ORF">QP433_04620</name>
</gene>
<dbReference type="InterPro" id="IPR029058">
    <property type="entry name" value="AB_hydrolase_fold"/>
</dbReference>
<dbReference type="Proteomes" id="UP001229251">
    <property type="component" value="Unassembled WGS sequence"/>
</dbReference>
<keyword evidence="1" id="KW-1133">Transmembrane helix</keyword>
<evidence type="ECO:0000313" key="3">
    <source>
        <dbReference type="Proteomes" id="UP001229251"/>
    </source>
</evidence>
<feature type="transmembrane region" description="Helical" evidence="1">
    <location>
        <begin position="412"/>
        <end position="433"/>
    </location>
</feature>
<protein>
    <submittedName>
        <fullName evidence="2">DUF2974 domain-containing protein</fullName>
    </submittedName>
</protein>
<proteinExistence type="predicted"/>
<comment type="caution">
    <text evidence="2">The sequence shown here is derived from an EMBL/GenBank/DDBJ whole genome shotgun (WGS) entry which is preliminary data.</text>
</comment>
<dbReference type="AlphaFoldDB" id="A0AAJ1Q658"/>
<feature type="transmembrane region" description="Helical" evidence="1">
    <location>
        <begin position="523"/>
        <end position="546"/>
    </location>
</feature>
<dbReference type="Pfam" id="PF11187">
    <property type="entry name" value="Mbeg1-like"/>
    <property type="match status" value="1"/>
</dbReference>
<keyword evidence="1" id="KW-0472">Membrane</keyword>
<name>A0AAJ1Q658_9LACT</name>
<dbReference type="RefSeq" id="WP_285065783.1">
    <property type="nucleotide sequence ID" value="NZ_JASOOE010000007.1"/>
</dbReference>